<gene>
    <name evidence="2" type="ORF">Gilli_0678</name>
</gene>
<keyword evidence="2" id="KW-0808">Transferase</keyword>
<dbReference type="Gene3D" id="3.90.550.10">
    <property type="entry name" value="Spore Coat Polysaccharide Biosynthesis Protein SpsA, Chain A"/>
    <property type="match status" value="1"/>
</dbReference>
<dbReference type="InterPro" id="IPR029044">
    <property type="entry name" value="Nucleotide-diphossugar_trans"/>
</dbReference>
<dbReference type="eggNOG" id="COG0463">
    <property type="taxonomic scope" value="Bacteria"/>
</dbReference>
<dbReference type="PANTHER" id="PTHR22916:SF3">
    <property type="entry name" value="UDP-GLCNAC:BETAGAL BETA-1,3-N-ACETYLGLUCOSAMINYLTRANSFERASE-LIKE PROTEIN 1"/>
    <property type="match status" value="1"/>
</dbReference>
<reference evidence="3" key="1">
    <citation type="journal article" date="2012" name="Stand. Genomic Sci.">
        <title>Genome sequence of the Antarctic rhodopsins-containing flavobacterium Gillisia limnaea type strain (R-8282(T)).</title>
        <authorList>
            <person name="Riedel T."/>
            <person name="Held B."/>
            <person name="Nolan M."/>
            <person name="Lucas S."/>
            <person name="Lapidus A."/>
            <person name="Tice H."/>
            <person name="Del Rio T.G."/>
            <person name="Cheng J.F."/>
            <person name="Han C."/>
            <person name="Tapia R."/>
            <person name="Goodwin L.A."/>
            <person name="Pitluck S."/>
            <person name="Liolios K."/>
            <person name="Mavromatis K."/>
            <person name="Pagani I."/>
            <person name="Ivanova N."/>
            <person name="Mikhailova N."/>
            <person name="Pati A."/>
            <person name="Chen A."/>
            <person name="Palaniappan K."/>
            <person name="Land M."/>
            <person name="Rohde M."/>
            <person name="Tindall B.J."/>
            <person name="Detter J.C."/>
            <person name="Goker M."/>
            <person name="Bristow J."/>
            <person name="Eisen J.A."/>
            <person name="Markowitz V."/>
            <person name="Hugenholtz P."/>
            <person name="Kyrpides N.C."/>
            <person name="Klenk H.P."/>
            <person name="Woyke T."/>
        </authorList>
    </citation>
    <scope>NUCLEOTIDE SEQUENCE [LARGE SCALE GENOMIC DNA]</scope>
    <source>
        <strain evidence="3">DSM 15749 / LMG 21470 / R-8282</strain>
    </source>
</reference>
<protein>
    <submittedName>
        <fullName evidence="2">Glycosyl transferase family 2</fullName>
    </submittedName>
</protein>
<evidence type="ECO:0000313" key="3">
    <source>
        <dbReference type="Proteomes" id="UP000003844"/>
    </source>
</evidence>
<dbReference type="SUPFAM" id="SSF53448">
    <property type="entry name" value="Nucleotide-diphospho-sugar transferases"/>
    <property type="match status" value="1"/>
</dbReference>
<dbReference type="PANTHER" id="PTHR22916">
    <property type="entry name" value="GLYCOSYLTRANSFERASE"/>
    <property type="match status" value="1"/>
</dbReference>
<sequence length="284" mass="32906">MKSSGKLISIIIPTYNRSGSILKAIKSVIDQTSDSWELIIVDDGSDDDTYEVIKTFLDHPKVQYSFQENKGVSSARNYGASKAIGEFLMFLDSDDYIFPGLISEIQDLYLNEYDLICWEVLKTINGVQSLWKIQQLDIMYKNLKLNLLAGSVAYRKSIFYAVGGYDEYIKFGENYELGLRICSIEKLRIGLIEKPLSGYLLDSNLRTSDSARNKLFSYFHQYRKHLDKYNSHPSQHSQLLYMIGYNFEKINKRRSALVLYTKSWQTYPLKIKALLRIIYLKILV</sequence>
<dbReference type="OrthoDB" id="597270at2"/>
<feature type="domain" description="Glycosyltransferase 2-like" evidence="1">
    <location>
        <begin position="9"/>
        <end position="140"/>
    </location>
</feature>
<dbReference type="Pfam" id="PF00535">
    <property type="entry name" value="Glycos_transf_2"/>
    <property type="match status" value="1"/>
</dbReference>
<evidence type="ECO:0000313" key="2">
    <source>
        <dbReference type="EMBL" id="EHQ01389.1"/>
    </source>
</evidence>
<dbReference type="EMBL" id="JH594606">
    <property type="protein sequence ID" value="EHQ01389.1"/>
    <property type="molecule type" value="Genomic_DNA"/>
</dbReference>
<accession>H2BRS4</accession>
<evidence type="ECO:0000259" key="1">
    <source>
        <dbReference type="Pfam" id="PF00535"/>
    </source>
</evidence>
<keyword evidence="3" id="KW-1185">Reference proteome</keyword>
<organism evidence="2 3">
    <name type="scientific">Gillisia limnaea (strain DSM 15749 / LMG 21470 / R-8282)</name>
    <dbReference type="NCBI Taxonomy" id="865937"/>
    <lineage>
        <taxon>Bacteria</taxon>
        <taxon>Pseudomonadati</taxon>
        <taxon>Bacteroidota</taxon>
        <taxon>Flavobacteriia</taxon>
        <taxon>Flavobacteriales</taxon>
        <taxon>Flavobacteriaceae</taxon>
        <taxon>Gillisia</taxon>
    </lineage>
</organism>
<dbReference type="HOGENOM" id="CLU_025996_0_5_10"/>
<dbReference type="CDD" id="cd00761">
    <property type="entry name" value="Glyco_tranf_GTA_type"/>
    <property type="match status" value="1"/>
</dbReference>
<dbReference type="Proteomes" id="UP000003844">
    <property type="component" value="Unassembled WGS sequence"/>
</dbReference>
<proteinExistence type="predicted"/>
<dbReference type="AlphaFoldDB" id="H2BRS4"/>
<name>H2BRS4_GILLR</name>
<dbReference type="STRING" id="865937.Gilli_0678"/>
<dbReference type="GO" id="GO:0016758">
    <property type="term" value="F:hexosyltransferase activity"/>
    <property type="evidence" value="ECO:0007669"/>
    <property type="project" value="UniProtKB-ARBA"/>
</dbReference>
<dbReference type="InterPro" id="IPR001173">
    <property type="entry name" value="Glyco_trans_2-like"/>
</dbReference>
<dbReference type="RefSeq" id="WP_006987711.1">
    <property type="nucleotide sequence ID" value="NZ_JH594606.1"/>
</dbReference>